<evidence type="ECO:0000313" key="1">
    <source>
        <dbReference type="EMBL" id="KAJ0113754.1"/>
    </source>
</evidence>
<name>A0ACC1CDC2_9ROSI</name>
<comment type="caution">
    <text evidence="1">The sequence shown here is derived from an EMBL/GenBank/DDBJ whole genome shotgun (WGS) entry which is preliminary data.</text>
</comment>
<protein>
    <submittedName>
        <fullName evidence="1">Uncharacterized protein</fullName>
    </submittedName>
</protein>
<proteinExistence type="predicted"/>
<sequence length="267" mass="30529">MPRRNKRVKKCKDDRLSNLPDDILHKILSFTDTKFAVQTCLLSKRIFCFKRFILDVLTRRDQSVDIAFKWTGENFVFPQRLIACESINSLVMETFRPGILPGNWFGFVGLQDLHLSRMQFHYESQQPFDPFSSCPNLRSLYLGIELLAPVLTSFSFTNSIPQSFALVELPAFVTLSYGTIEILVKAPSRLQHQTSPFVELEKMKLKMQHGENSIAIPPYVIAYLLSASGFRTTLEVEVERIKVKTFVSNPDLVEIPSFPTLALALDF</sequence>
<organism evidence="1 2">
    <name type="scientific">Pistacia atlantica</name>
    <dbReference type="NCBI Taxonomy" id="434234"/>
    <lineage>
        <taxon>Eukaryota</taxon>
        <taxon>Viridiplantae</taxon>
        <taxon>Streptophyta</taxon>
        <taxon>Embryophyta</taxon>
        <taxon>Tracheophyta</taxon>
        <taxon>Spermatophyta</taxon>
        <taxon>Magnoliopsida</taxon>
        <taxon>eudicotyledons</taxon>
        <taxon>Gunneridae</taxon>
        <taxon>Pentapetalae</taxon>
        <taxon>rosids</taxon>
        <taxon>malvids</taxon>
        <taxon>Sapindales</taxon>
        <taxon>Anacardiaceae</taxon>
        <taxon>Pistacia</taxon>
    </lineage>
</organism>
<keyword evidence="2" id="KW-1185">Reference proteome</keyword>
<accession>A0ACC1CDC2</accession>
<dbReference type="Proteomes" id="UP001164250">
    <property type="component" value="Chromosome 1"/>
</dbReference>
<reference evidence="2" key="1">
    <citation type="journal article" date="2023" name="G3 (Bethesda)">
        <title>Genome assembly and association tests identify interacting loci associated with vigor, precocity, and sex in interspecific pistachio rootstocks.</title>
        <authorList>
            <person name="Palmer W."/>
            <person name="Jacygrad E."/>
            <person name="Sagayaradj S."/>
            <person name="Cavanaugh K."/>
            <person name="Han R."/>
            <person name="Bertier L."/>
            <person name="Beede B."/>
            <person name="Kafkas S."/>
            <person name="Golino D."/>
            <person name="Preece J."/>
            <person name="Michelmore R."/>
        </authorList>
    </citation>
    <scope>NUCLEOTIDE SEQUENCE [LARGE SCALE GENOMIC DNA]</scope>
</reference>
<dbReference type="EMBL" id="CM047897">
    <property type="protein sequence ID" value="KAJ0113754.1"/>
    <property type="molecule type" value="Genomic_DNA"/>
</dbReference>
<evidence type="ECO:0000313" key="2">
    <source>
        <dbReference type="Proteomes" id="UP001164250"/>
    </source>
</evidence>
<gene>
    <name evidence="1" type="ORF">Patl1_03444</name>
</gene>